<organism evidence="4">
    <name type="scientific">Chrysotila carterae</name>
    <name type="common">Marine alga</name>
    <name type="synonym">Syracosphaera carterae</name>
    <dbReference type="NCBI Taxonomy" id="13221"/>
    <lineage>
        <taxon>Eukaryota</taxon>
        <taxon>Haptista</taxon>
        <taxon>Haptophyta</taxon>
        <taxon>Prymnesiophyceae</taxon>
        <taxon>Isochrysidales</taxon>
        <taxon>Isochrysidaceae</taxon>
        <taxon>Chrysotila</taxon>
    </lineage>
</organism>
<protein>
    <recommendedName>
        <fullName evidence="3">Lactate/malate dehydrogenase C-terminal domain-containing protein</fullName>
    </recommendedName>
</protein>
<keyword evidence="2" id="KW-0560">Oxidoreductase</keyword>
<proteinExistence type="inferred from homology"/>
<accession>A0A7S4B7V8</accession>
<dbReference type="GO" id="GO:0016616">
    <property type="term" value="F:oxidoreductase activity, acting on the CH-OH group of donors, NAD or NADP as acceptor"/>
    <property type="evidence" value="ECO:0007669"/>
    <property type="project" value="InterPro"/>
</dbReference>
<dbReference type="InterPro" id="IPR015955">
    <property type="entry name" value="Lactate_DH/Glyco_Ohase_4_C"/>
</dbReference>
<evidence type="ECO:0000259" key="3">
    <source>
        <dbReference type="Pfam" id="PF02866"/>
    </source>
</evidence>
<gene>
    <name evidence="4" type="ORF">PCAR00345_LOCUS9901</name>
</gene>
<dbReference type="EMBL" id="HBIZ01015991">
    <property type="protein sequence ID" value="CAE0757307.1"/>
    <property type="molecule type" value="Transcribed_RNA"/>
</dbReference>
<sequence>MVAINCGVSVSEVAGVCIWGNHSSTQYPDVRHATVAGAKVMEKCDKTWLEGDFISTVQKRGAAIIAARKLSSAASAAKAICDHMRDWVLGTDKVVSMAVDSTGNTYGVPDGLIYSFPVTCKDGEWTIVNGLPIDDFSRAKMDATAAELVEELELAKMFI</sequence>
<comment type="similarity">
    <text evidence="1">Belongs to the LDH/MDH superfamily. MDH type 2 family.</text>
</comment>
<dbReference type="FunFam" id="3.90.110.10:FF:000002">
    <property type="entry name" value="Malate dehydrogenase"/>
    <property type="match status" value="1"/>
</dbReference>
<dbReference type="GO" id="GO:0006108">
    <property type="term" value="P:malate metabolic process"/>
    <property type="evidence" value="ECO:0007669"/>
    <property type="project" value="InterPro"/>
</dbReference>
<dbReference type="PANTHER" id="PTHR23382">
    <property type="entry name" value="MALATE DEHYDROGENASE"/>
    <property type="match status" value="1"/>
</dbReference>
<dbReference type="AlphaFoldDB" id="A0A7S4B7V8"/>
<reference evidence="4" key="1">
    <citation type="submission" date="2021-01" db="EMBL/GenBank/DDBJ databases">
        <authorList>
            <person name="Corre E."/>
            <person name="Pelletier E."/>
            <person name="Niang G."/>
            <person name="Scheremetjew M."/>
            <person name="Finn R."/>
            <person name="Kale V."/>
            <person name="Holt S."/>
            <person name="Cochrane G."/>
            <person name="Meng A."/>
            <person name="Brown T."/>
            <person name="Cohen L."/>
        </authorList>
    </citation>
    <scope>NUCLEOTIDE SEQUENCE</scope>
    <source>
        <strain evidence="4">CCMP645</strain>
    </source>
</reference>
<dbReference type="SUPFAM" id="SSF56327">
    <property type="entry name" value="LDH C-terminal domain-like"/>
    <property type="match status" value="1"/>
</dbReference>
<evidence type="ECO:0000313" key="4">
    <source>
        <dbReference type="EMBL" id="CAE0757307.1"/>
    </source>
</evidence>
<dbReference type="Pfam" id="PF02866">
    <property type="entry name" value="Ldh_1_C"/>
    <property type="match status" value="1"/>
</dbReference>
<evidence type="ECO:0000256" key="1">
    <source>
        <dbReference type="ARBA" id="ARBA00009613"/>
    </source>
</evidence>
<name>A0A7S4B7V8_CHRCT</name>
<evidence type="ECO:0000256" key="2">
    <source>
        <dbReference type="ARBA" id="ARBA00023002"/>
    </source>
</evidence>
<feature type="domain" description="Lactate/malate dehydrogenase C-terminal" evidence="3">
    <location>
        <begin position="2"/>
        <end position="158"/>
    </location>
</feature>
<dbReference type="InterPro" id="IPR022383">
    <property type="entry name" value="Lactate/malate_DH_C"/>
</dbReference>
<dbReference type="GO" id="GO:0016615">
    <property type="term" value="F:malate dehydrogenase activity"/>
    <property type="evidence" value="ECO:0007669"/>
    <property type="project" value="InterPro"/>
</dbReference>
<dbReference type="InterPro" id="IPR010945">
    <property type="entry name" value="Malate_DH_type2"/>
</dbReference>
<dbReference type="Gene3D" id="3.90.110.10">
    <property type="entry name" value="Lactate dehydrogenase/glycoside hydrolase, family 4, C-terminal"/>
    <property type="match status" value="1"/>
</dbReference>